<accession>A0ABV9W9T7</accession>
<reference evidence="3" key="1">
    <citation type="journal article" date="2019" name="Int. J. Syst. Evol. Microbiol.">
        <title>The Global Catalogue of Microorganisms (GCM) 10K type strain sequencing project: providing services to taxonomists for standard genome sequencing and annotation.</title>
        <authorList>
            <consortium name="The Broad Institute Genomics Platform"/>
            <consortium name="The Broad Institute Genome Sequencing Center for Infectious Disease"/>
            <person name="Wu L."/>
            <person name="Ma J."/>
        </authorList>
    </citation>
    <scope>NUCLEOTIDE SEQUENCE [LARGE SCALE GENOMIC DNA]</scope>
    <source>
        <strain evidence="3">CGMCC 4.7152</strain>
    </source>
</reference>
<name>A0ABV9W9T7_9ACTN</name>
<organism evidence="2 3">
    <name type="scientific">Dactylosporangium cerinum</name>
    <dbReference type="NCBI Taxonomy" id="1434730"/>
    <lineage>
        <taxon>Bacteria</taxon>
        <taxon>Bacillati</taxon>
        <taxon>Actinomycetota</taxon>
        <taxon>Actinomycetes</taxon>
        <taxon>Micromonosporales</taxon>
        <taxon>Micromonosporaceae</taxon>
        <taxon>Dactylosporangium</taxon>
    </lineage>
</organism>
<feature type="transmembrane region" description="Helical" evidence="1">
    <location>
        <begin position="169"/>
        <end position="188"/>
    </location>
</feature>
<gene>
    <name evidence="2" type="ORF">ACFPIJ_45715</name>
</gene>
<evidence type="ECO:0000256" key="1">
    <source>
        <dbReference type="SAM" id="Phobius"/>
    </source>
</evidence>
<sequence>MSSLAVAGVVAVAAVVLWTVLAVRLRRTIDADRRAAAAYLPGVEFDPYHAHAVQSGWPGTTGYAATGTKALALSALDQAALSALLVDGLITIDSDGMMTVTALAADPPHLHPAVVAWLECLQRAERPAAWSELHQDPELRQALATFLEEQGAPLEHWNRTRSNSIGCSAYLTAVLLGYFYAALFAFSVRDGILGNLFLTVTLGTLLAFGFVVAIVNYFPDRPNLLHEHCAGLPRHPATVALDHTRLRHLRAGGQYQPVPES</sequence>
<protein>
    <recommendedName>
        <fullName evidence="4">Integral membrane protein</fullName>
    </recommendedName>
</protein>
<evidence type="ECO:0008006" key="4">
    <source>
        <dbReference type="Google" id="ProtNLM"/>
    </source>
</evidence>
<dbReference type="Proteomes" id="UP001595912">
    <property type="component" value="Unassembled WGS sequence"/>
</dbReference>
<dbReference type="RefSeq" id="WP_380125657.1">
    <property type="nucleotide sequence ID" value="NZ_JBHSIU010000068.1"/>
</dbReference>
<keyword evidence="1" id="KW-0472">Membrane</keyword>
<keyword evidence="1" id="KW-0812">Transmembrane</keyword>
<keyword evidence="3" id="KW-1185">Reference proteome</keyword>
<proteinExistence type="predicted"/>
<comment type="caution">
    <text evidence="2">The sequence shown here is derived from an EMBL/GenBank/DDBJ whole genome shotgun (WGS) entry which is preliminary data.</text>
</comment>
<keyword evidence="1" id="KW-1133">Transmembrane helix</keyword>
<feature type="transmembrane region" description="Helical" evidence="1">
    <location>
        <begin position="195"/>
        <end position="218"/>
    </location>
</feature>
<evidence type="ECO:0000313" key="3">
    <source>
        <dbReference type="Proteomes" id="UP001595912"/>
    </source>
</evidence>
<evidence type="ECO:0000313" key="2">
    <source>
        <dbReference type="EMBL" id="MFC5005119.1"/>
    </source>
</evidence>
<dbReference type="EMBL" id="JBHSIU010000068">
    <property type="protein sequence ID" value="MFC5005119.1"/>
    <property type="molecule type" value="Genomic_DNA"/>
</dbReference>